<accession>A0A1G8CII2</accession>
<evidence type="ECO:0000313" key="2">
    <source>
        <dbReference type="EMBL" id="SDH44710.1"/>
    </source>
</evidence>
<keyword evidence="3" id="KW-1185">Reference proteome</keyword>
<evidence type="ECO:0000256" key="1">
    <source>
        <dbReference type="SAM" id="Phobius"/>
    </source>
</evidence>
<feature type="transmembrane region" description="Helical" evidence="1">
    <location>
        <begin position="12"/>
        <end position="33"/>
    </location>
</feature>
<dbReference type="EMBL" id="FNBE01000022">
    <property type="protein sequence ID" value="SDH44710.1"/>
    <property type="molecule type" value="Genomic_DNA"/>
</dbReference>
<dbReference type="Proteomes" id="UP000198967">
    <property type="component" value="Unassembled WGS sequence"/>
</dbReference>
<sequence>MIAADDRERGGGVMTAPAAILVLALVLCVGLGVDGVRKAQLLAAVTASAEEAARAGGQELDTVALRRGLVELDEDRARAAALNHLAESGVTGAITIVDGGVRVRATGTRPAVFLGLIGIGELTAEGFGEARPVVIPSGDEG</sequence>
<keyword evidence="1" id="KW-0812">Transmembrane</keyword>
<keyword evidence="1" id="KW-0472">Membrane</keyword>
<proteinExistence type="predicted"/>
<dbReference type="STRING" id="366584.SAMN05216377_12294"/>
<gene>
    <name evidence="2" type="ORF">SAMN05216377_12294</name>
</gene>
<dbReference type="OrthoDB" id="3638637at2"/>
<dbReference type="AlphaFoldDB" id="A0A1G8CII2"/>
<evidence type="ECO:0008006" key="4">
    <source>
        <dbReference type="Google" id="ProtNLM"/>
    </source>
</evidence>
<organism evidence="2 3">
    <name type="scientific">Pseudonocardia oroxyli</name>
    <dbReference type="NCBI Taxonomy" id="366584"/>
    <lineage>
        <taxon>Bacteria</taxon>
        <taxon>Bacillati</taxon>
        <taxon>Actinomycetota</taxon>
        <taxon>Actinomycetes</taxon>
        <taxon>Pseudonocardiales</taxon>
        <taxon>Pseudonocardiaceae</taxon>
        <taxon>Pseudonocardia</taxon>
    </lineage>
</organism>
<keyword evidence="1" id="KW-1133">Transmembrane helix</keyword>
<name>A0A1G8CII2_PSEOR</name>
<dbReference type="RefSeq" id="WP_093089517.1">
    <property type="nucleotide sequence ID" value="NZ_FNBE01000022.1"/>
</dbReference>
<reference evidence="2 3" key="1">
    <citation type="submission" date="2016-10" db="EMBL/GenBank/DDBJ databases">
        <authorList>
            <person name="de Groot N.N."/>
        </authorList>
    </citation>
    <scope>NUCLEOTIDE SEQUENCE [LARGE SCALE GENOMIC DNA]</scope>
    <source>
        <strain evidence="2 3">CGMCC 4.3143</strain>
    </source>
</reference>
<protein>
    <recommendedName>
        <fullName evidence="4">Flp pilus-assembly TadE/G-like</fullName>
    </recommendedName>
</protein>
<evidence type="ECO:0000313" key="3">
    <source>
        <dbReference type="Proteomes" id="UP000198967"/>
    </source>
</evidence>